<evidence type="ECO:0000256" key="1">
    <source>
        <dbReference type="SAM" id="Phobius"/>
    </source>
</evidence>
<dbReference type="PROSITE" id="PS51318">
    <property type="entry name" value="TAT"/>
    <property type="match status" value="1"/>
</dbReference>
<feature type="transmembrane region" description="Helical" evidence="1">
    <location>
        <begin position="204"/>
        <end position="224"/>
    </location>
</feature>
<accession>A0ABW0ZFU2</accession>
<feature type="transmembrane region" description="Helical" evidence="1">
    <location>
        <begin position="236"/>
        <end position="259"/>
    </location>
</feature>
<evidence type="ECO:0000313" key="4">
    <source>
        <dbReference type="Proteomes" id="UP001596072"/>
    </source>
</evidence>
<dbReference type="InterPro" id="IPR006311">
    <property type="entry name" value="TAT_signal"/>
</dbReference>
<organism evidence="3 4">
    <name type="scientific">Nocardioides vastitatis</name>
    <dbReference type="NCBI Taxonomy" id="2568655"/>
    <lineage>
        <taxon>Bacteria</taxon>
        <taxon>Bacillati</taxon>
        <taxon>Actinomycetota</taxon>
        <taxon>Actinomycetes</taxon>
        <taxon>Propionibacteriales</taxon>
        <taxon>Nocardioidaceae</taxon>
        <taxon>Nocardioides</taxon>
    </lineage>
</organism>
<dbReference type="RefSeq" id="WP_136431184.1">
    <property type="nucleotide sequence ID" value="NZ_JBHSNS010000001.1"/>
</dbReference>
<feature type="transmembrane region" description="Helical" evidence="1">
    <location>
        <begin position="265"/>
        <end position="282"/>
    </location>
</feature>
<dbReference type="Proteomes" id="UP001596072">
    <property type="component" value="Unassembled WGS sequence"/>
</dbReference>
<feature type="transmembrane region" description="Helical" evidence="1">
    <location>
        <begin position="291"/>
        <end position="312"/>
    </location>
</feature>
<dbReference type="InterPro" id="IPR032809">
    <property type="entry name" value="Put_HupE_UreJ"/>
</dbReference>
<dbReference type="Pfam" id="PF13795">
    <property type="entry name" value="HupE_UreJ_2"/>
    <property type="match status" value="1"/>
</dbReference>
<keyword evidence="1" id="KW-0472">Membrane</keyword>
<feature type="transmembrane region" description="Helical" evidence="1">
    <location>
        <begin position="332"/>
        <end position="349"/>
    </location>
</feature>
<keyword evidence="1" id="KW-1133">Transmembrane helix</keyword>
<feature type="transmembrane region" description="Helical" evidence="1">
    <location>
        <begin position="356"/>
        <end position="374"/>
    </location>
</feature>
<keyword evidence="1" id="KW-0812">Transmembrane</keyword>
<gene>
    <name evidence="3" type="ORF">ACFPQB_04445</name>
</gene>
<feature type="signal peptide" evidence="2">
    <location>
        <begin position="1"/>
        <end position="30"/>
    </location>
</feature>
<feature type="chain" id="PRO_5047343321" evidence="2">
    <location>
        <begin position="31"/>
        <end position="434"/>
    </location>
</feature>
<keyword evidence="2" id="KW-0732">Signal</keyword>
<proteinExistence type="predicted"/>
<sequence length="434" mass="44495">MRLARRAAGLAGAVAAAALSVALVPSAAHAHSLDSSTISLHVSDTEADATVTIAMATLDQALGTDYSSEVDVSSYSDEVVAYLGDHLELTGADGTVWTETFTSLTRESVEGIDSVSVDVVFDTGGASTSGLEIEYDAVIEAIPDHDAVVVLTDAAGQISTPGVLTSSDPTLTVAGDTGSGATPVGLLDMVEYGFQHVLEGADHLMFLTALLLTAPVVVVAGRWRRRTDVAPTLRDLATVVTAFTVGHSATLIAASLGWVQAPTTVVEVLVAVSVGVAAVHAVRPLVPRGEALIAAGFGLVHGLAFAGILTDLGLEGSRSVPPLLAFNLGVELAQLTATAALFPSLYALARTRFYPGVRLVGGCLALVAATGWALERVGLLGNPFRGVEAALVAHPWYVVLGLAVVALTGWALDARQPVRNREAQPGPADLASST</sequence>
<keyword evidence="4" id="KW-1185">Reference proteome</keyword>
<evidence type="ECO:0000313" key="3">
    <source>
        <dbReference type="EMBL" id="MFC5728154.1"/>
    </source>
</evidence>
<reference evidence="4" key="1">
    <citation type="journal article" date="2019" name="Int. J. Syst. Evol. Microbiol.">
        <title>The Global Catalogue of Microorganisms (GCM) 10K type strain sequencing project: providing services to taxonomists for standard genome sequencing and annotation.</title>
        <authorList>
            <consortium name="The Broad Institute Genomics Platform"/>
            <consortium name="The Broad Institute Genome Sequencing Center for Infectious Disease"/>
            <person name="Wu L."/>
            <person name="Ma J."/>
        </authorList>
    </citation>
    <scope>NUCLEOTIDE SEQUENCE [LARGE SCALE GENOMIC DNA]</scope>
    <source>
        <strain evidence="4">YIM 94188</strain>
    </source>
</reference>
<feature type="transmembrane region" description="Helical" evidence="1">
    <location>
        <begin position="394"/>
        <end position="412"/>
    </location>
</feature>
<dbReference type="EMBL" id="JBHSNS010000001">
    <property type="protein sequence ID" value="MFC5728154.1"/>
    <property type="molecule type" value="Genomic_DNA"/>
</dbReference>
<name>A0ABW0ZFU2_9ACTN</name>
<evidence type="ECO:0000256" key="2">
    <source>
        <dbReference type="SAM" id="SignalP"/>
    </source>
</evidence>
<protein>
    <submittedName>
        <fullName evidence="3">HupE/UreJ family protein</fullName>
    </submittedName>
</protein>
<comment type="caution">
    <text evidence="3">The sequence shown here is derived from an EMBL/GenBank/DDBJ whole genome shotgun (WGS) entry which is preliminary data.</text>
</comment>